<gene>
    <name evidence="1" type="ORF">A2938_03310</name>
</gene>
<dbReference type="AlphaFoldDB" id="A0A1G2NER2"/>
<accession>A0A1G2NER2</accession>
<organism evidence="1 2">
    <name type="scientific">Candidatus Taylorbacteria bacterium RIFCSPLOWO2_01_FULL_48_100</name>
    <dbReference type="NCBI Taxonomy" id="1802322"/>
    <lineage>
        <taxon>Bacteria</taxon>
        <taxon>Candidatus Tayloriibacteriota</taxon>
    </lineage>
</organism>
<evidence type="ECO:0000313" key="1">
    <source>
        <dbReference type="EMBL" id="OHA34553.1"/>
    </source>
</evidence>
<comment type="caution">
    <text evidence="1">The sequence shown here is derived from an EMBL/GenBank/DDBJ whole genome shotgun (WGS) entry which is preliminary data.</text>
</comment>
<evidence type="ECO:0000313" key="2">
    <source>
        <dbReference type="Proteomes" id="UP000177797"/>
    </source>
</evidence>
<dbReference type="EMBL" id="MHSA01000011">
    <property type="protein sequence ID" value="OHA34553.1"/>
    <property type="molecule type" value="Genomic_DNA"/>
</dbReference>
<protein>
    <recommendedName>
        <fullName evidence="3">DUF5678 domain-containing protein</fullName>
    </recommendedName>
</protein>
<reference evidence="1 2" key="1">
    <citation type="journal article" date="2016" name="Nat. Commun.">
        <title>Thousands of microbial genomes shed light on interconnected biogeochemical processes in an aquifer system.</title>
        <authorList>
            <person name="Anantharaman K."/>
            <person name="Brown C.T."/>
            <person name="Hug L.A."/>
            <person name="Sharon I."/>
            <person name="Castelle C.J."/>
            <person name="Probst A.J."/>
            <person name="Thomas B.C."/>
            <person name="Singh A."/>
            <person name="Wilkins M.J."/>
            <person name="Karaoz U."/>
            <person name="Brodie E.L."/>
            <person name="Williams K.H."/>
            <person name="Hubbard S.S."/>
            <person name="Banfield J.F."/>
        </authorList>
    </citation>
    <scope>NUCLEOTIDE SEQUENCE [LARGE SCALE GENOMIC DNA]</scope>
</reference>
<sequence length="67" mass="7443">METVKAPNLKVLNKTHENKWVAVSSDYKKVVAVDDTLRSLQQKVGEKESIIMRVLPSDVGYAPGCRA</sequence>
<evidence type="ECO:0008006" key="3">
    <source>
        <dbReference type="Google" id="ProtNLM"/>
    </source>
</evidence>
<name>A0A1G2NER2_9BACT</name>
<proteinExistence type="predicted"/>
<dbReference type="Proteomes" id="UP000177797">
    <property type="component" value="Unassembled WGS sequence"/>
</dbReference>